<dbReference type="PANTHER" id="PTHR38454:SF1">
    <property type="entry name" value="INTEGRAL MEMBRANE PROTEIN"/>
    <property type="match status" value="1"/>
</dbReference>
<keyword evidence="1" id="KW-1133">Transmembrane helix</keyword>
<feature type="transmembrane region" description="Helical" evidence="1">
    <location>
        <begin position="421"/>
        <end position="439"/>
    </location>
</feature>
<feature type="transmembrane region" description="Helical" evidence="1">
    <location>
        <begin position="242"/>
        <end position="264"/>
    </location>
</feature>
<name>A0A6L5YTK5_9FIRM</name>
<feature type="transmembrane region" description="Helical" evidence="1">
    <location>
        <begin position="813"/>
        <end position="833"/>
    </location>
</feature>
<feature type="transmembrane region" description="Helical" evidence="1">
    <location>
        <begin position="306"/>
        <end position="323"/>
    </location>
</feature>
<feature type="transmembrane region" description="Helical" evidence="1">
    <location>
        <begin position="148"/>
        <end position="166"/>
    </location>
</feature>
<dbReference type="Pfam" id="PF09586">
    <property type="entry name" value="YfhO"/>
    <property type="match status" value="1"/>
</dbReference>
<keyword evidence="1" id="KW-0472">Membrane</keyword>
<evidence type="ECO:0000256" key="1">
    <source>
        <dbReference type="SAM" id="Phobius"/>
    </source>
</evidence>
<feature type="transmembrane region" description="Helical" evidence="1">
    <location>
        <begin position="104"/>
        <end position="128"/>
    </location>
</feature>
<sequence length="846" mass="96209">MKNWWKQLTRKKYYPHMIAFLIPFLACLGICIGNGVYPFGENCILHVDMYHQYCPFFTEFLEKLQNGESLLYSWNLGLGSDFVSLYAYYLASPLNWLLILCPKAYVIEFMTVLILAKIALSGVTFFLFLKYHFQLTGKDGVLHANSRVPAIACGTAYAMCGFVAAYNWNIMWMDCIVLAPIIFLGLEKLVKENKVAVYYVSLAVAIVSNYYISIMICLCLVFYFLVLFVSQKEERWGALIRFGIYSLLAGGTAAILLIPEYLILGYSGSQGISFPETVSWYFNLIQELSRNCLTAYVYTGREHWPNLYTGVFTMLCVVLYVFNRRISWKKKIPSLAMLGFFLISFSNNYLDFIWHGLHFPDSLPGRQSFLYSFLILVMSFETIRKWKGNKIWHIVVAFLAGSGVLIAGFMQMDAELVDPLAFYVTGIFLAIYAVILLLCKKSNRAMRRMFRNLAFVVVICELTVNMAVTSFSVTSRTAYTAKMDDYQSLLEQAEEDNEQDGNGFYRVEDAERMTKNDDMLYGYPSGTQFSSLMNINVSHFYQRVLMEGGKNFYCYNGATPLISAMLSVKYMLSDNAMDESPLRTIVGTSGDKVLYKNNYCLPLGFMMTEEEVEAWDNTTGGKIKNINSLGYALGAQADMLQHADCSETDLEGESTIVFQDEGYYYAVYDRCSADTLTAVSQDGTVRNYAKTTHRYLLDLGYHKIGDTVTISNALMENLSFQVYRLDLDVVDQAYERLLEQTMELTSQTDTHITGSIDVKKEGRLIFSIPDEAGWKLYVDGAEQDIESFKETFISVHLTEGEHSIELRYMTPGLLDGAAISAVCIGLFGLLMLIRRQRRRTHGKHEE</sequence>
<feature type="transmembrane region" description="Helical" evidence="1">
    <location>
        <begin position="451"/>
        <end position="473"/>
    </location>
</feature>
<dbReference type="Proteomes" id="UP000474024">
    <property type="component" value="Unassembled WGS sequence"/>
</dbReference>
<gene>
    <name evidence="2" type="ORF">FYJ75_09855</name>
</gene>
<feature type="transmembrane region" description="Helical" evidence="1">
    <location>
        <begin position="171"/>
        <end position="190"/>
    </location>
</feature>
<dbReference type="AlphaFoldDB" id="A0A6L5YTK5"/>
<evidence type="ECO:0000313" key="2">
    <source>
        <dbReference type="EMBL" id="MST75319.1"/>
    </source>
</evidence>
<feature type="transmembrane region" description="Helical" evidence="1">
    <location>
        <begin position="391"/>
        <end position="409"/>
    </location>
</feature>
<organism evidence="2 3">
    <name type="scientific">Roseburia porci</name>
    <dbReference type="NCBI Taxonomy" id="2605790"/>
    <lineage>
        <taxon>Bacteria</taxon>
        <taxon>Bacillati</taxon>
        <taxon>Bacillota</taxon>
        <taxon>Clostridia</taxon>
        <taxon>Lachnospirales</taxon>
        <taxon>Lachnospiraceae</taxon>
        <taxon>Roseburia</taxon>
    </lineage>
</organism>
<keyword evidence="3" id="KW-1185">Reference proteome</keyword>
<comment type="caution">
    <text evidence="2">The sequence shown here is derived from an EMBL/GenBank/DDBJ whole genome shotgun (WGS) entry which is preliminary data.</text>
</comment>
<protein>
    <submittedName>
        <fullName evidence="2">YfhO family protein</fullName>
    </submittedName>
</protein>
<feature type="transmembrane region" description="Helical" evidence="1">
    <location>
        <begin position="335"/>
        <end position="356"/>
    </location>
</feature>
<evidence type="ECO:0000313" key="3">
    <source>
        <dbReference type="Proteomes" id="UP000474024"/>
    </source>
</evidence>
<feature type="transmembrane region" description="Helical" evidence="1">
    <location>
        <begin position="368"/>
        <end position="384"/>
    </location>
</feature>
<dbReference type="PANTHER" id="PTHR38454">
    <property type="entry name" value="INTEGRAL MEMBRANE PROTEIN-RELATED"/>
    <property type="match status" value="1"/>
</dbReference>
<feature type="transmembrane region" description="Helical" evidence="1">
    <location>
        <begin position="20"/>
        <end position="40"/>
    </location>
</feature>
<proteinExistence type="predicted"/>
<dbReference type="InterPro" id="IPR018580">
    <property type="entry name" value="Uncharacterised_YfhO"/>
</dbReference>
<dbReference type="EMBL" id="VUNI01000016">
    <property type="protein sequence ID" value="MST75319.1"/>
    <property type="molecule type" value="Genomic_DNA"/>
</dbReference>
<keyword evidence="1" id="KW-0812">Transmembrane</keyword>
<dbReference type="RefSeq" id="WP_154430278.1">
    <property type="nucleotide sequence ID" value="NZ_VUNI01000016.1"/>
</dbReference>
<reference evidence="2 3" key="1">
    <citation type="submission" date="2019-08" db="EMBL/GenBank/DDBJ databases">
        <title>In-depth cultivation of the pig gut microbiome towards novel bacterial diversity and tailored functional studies.</title>
        <authorList>
            <person name="Wylensek D."/>
            <person name="Hitch T.C.A."/>
            <person name="Clavel T."/>
        </authorList>
    </citation>
    <scope>NUCLEOTIDE SEQUENCE [LARGE SCALE GENOMIC DNA]</scope>
    <source>
        <strain evidence="2 3">MUC/MUC-530-WT-4D</strain>
    </source>
</reference>
<accession>A0A6L5YTK5</accession>
<feature type="transmembrane region" description="Helical" evidence="1">
    <location>
        <begin position="210"/>
        <end position="230"/>
    </location>
</feature>